<evidence type="ECO:0000256" key="1">
    <source>
        <dbReference type="SAM" id="MobiDB-lite"/>
    </source>
</evidence>
<organism evidence="3 4">
    <name type="scientific">Sharpea azabuensis</name>
    <dbReference type="NCBI Taxonomy" id="322505"/>
    <lineage>
        <taxon>Bacteria</taxon>
        <taxon>Bacillati</taxon>
        <taxon>Bacillota</taxon>
        <taxon>Erysipelotrichia</taxon>
        <taxon>Erysipelotrichales</taxon>
        <taxon>Coprobacillaceae</taxon>
        <taxon>Sharpea</taxon>
    </lineage>
</organism>
<feature type="region of interest" description="Disordered" evidence="1">
    <location>
        <begin position="41"/>
        <end position="63"/>
    </location>
</feature>
<dbReference type="RefSeq" id="WP_074731759.1">
    <property type="nucleotide sequence ID" value="NZ_FNYK01000015.1"/>
</dbReference>
<evidence type="ECO:0000256" key="2">
    <source>
        <dbReference type="SAM" id="Phobius"/>
    </source>
</evidence>
<keyword evidence="2" id="KW-0472">Membrane</keyword>
<reference evidence="4" key="1">
    <citation type="submission" date="2016-10" db="EMBL/GenBank/DDBJ databases">
        <authorList>
            <person name="Varghese N."/>
        </authorList>
    </citation>
    <scope>NUCLEOTIDE SEQUENCE [LARGE SCALE GENOMIC DNA]</scope>
    <source>
        <strain evidence="4">DSM 20406</strain>
    </source>
</reference>
<feature type="transmembrane region" description="Helical" evidence="2">
    <location>
        <begin position="12"/>
        <end position="31"/>
    </location>
</feature>
<dbReference type="Proteomes" id="UP000183028">
    <property type="component" value="Unassembled WGS sequence"/>
</dbReference>
<evidence type="ECO:0000313" key="4">
    <source>
        <dbReference type="Proteomes" id="UP000183028"/>
    </source>
</evidence>
<dbReference type="AlphaFoldDB" id="A0A1H6SPI3"/>
<proteinExistence type="predicted"/>
<evidence type="ECO:0000313" key="3">
    <source>
        <dbReference type="EMBL" id="SEI66697.1"/>
    </source>
</evidence>
<dbReference type="EMBL" id="FNYK01000015">
    <property type="protein sequence ID" value="SEI66697.1"/>
    <property type="molecule type" value="Genomic_DNA"/>
</dbReference>
<gene>
    <name evidence="3" type="ORF">SAMN04487834_101542</name>
</gene>
<accession>A0A1H6SPI3</accession>
<keyword evidence="2" id="KW-0812">Transmembrane</keyword>
<protein>
    <submittedName>
        <fullName evidence="3">Uncharacterized protein</fullName>
    </submittedName>
</protein>
<keyword evidence="2" id="KW-1133">Transmembrane helix</keyword>
<name>A0A1H6SPI3_9FIRM</name>
<keyword evidence="4" id="KW-1185">Reference proteome</keyword>
<sequence length="175" mass="19673">MEENRGKKLMVIIIGMIITVGLAAGLGVIMMKGQKKVTQKEQIQDRKIASASPGSRKNVASRKPDGIDWSELKLPVSDEDMAKIKDNIKAYNEAQYPNFTDVYRITKVSTFRDVETGADGKSSVLVRIDYPEKLRFWDVVMVDLNDGFNVTHYKDNNEYMTNPDSADIDPNAQPD</sequence>